<dbReference type="InterPro" id="IPR010916">
    <property type="entry name" value="TonB_box_CS"/>
</dbReference>
<dbReference type="Proteomes" id="UP001139319">
    <property type="component" value="Unassembled WGS sequence"/>
</dbReference>
<reference evidence="3" key="1">
    <citation type="submission" date="2022-05" db="EMBL/GenBank/DDBJ databases">
        <authorList>
            <person name="Sun H.-N."/>
        </authorList>
    </citation>
    <scope>NUCLEOTIDE SEQUENCE</scope>
    <source>
        <strain evidence="3">HB14</strain>
    </source>
</reference>
<dbReference type="PROSITE" id="PS00430">
    <property type="entry name" value="TONB_DEPENDENT_REC_1"/>
    <property type="match status" value="1"/>
</dbReference>
<dbReference type="RefSeq" id="WP_253967620.1">
    <property type="nucleotide sequence ID" value="NZ_JAMFTH010000001.1"/>
</dbReference>
<keyword evidence="4" id="KW-1185">Reference proteome</keyword>
<evidence type="ECO:0000256" key="2">
    <source>
        <dbReference type="SAM" id="SignalP"/>
    </source>
</evidence>
<protein>
    <submittedName>
        <fullName evidence="3">Uncharacterized protein</fullName>
    </submittedName>
</protein>
<gene>
    <name evidence="3" type="ORF">M6D89_08690</name>
</gene>
<proteinExistence type="predicted"/>
<feature type="signal peptide" evidence="2">
    <location>
        <begin position="1"/>
        <end position="22"/>
    </location>
</feature>
<comment type="caution">
    <text evidence="3">The sequence shown here is derived from an EMBL/GenBank/DDBJ whole genome shotgun (WGS) entry which is preliminary data.</text>
</comment>
<feature type="chain" id="PRO_5040806604" evidence="2">
    <location>
        <begin position="23"/>
        <end position="239"/>
    </location>
</feature>
<accession>A0A9X2KWR9</accession>
<dbReference type="EMBL" id="JAMFTH010000001">
    <property type="protein sequence ID" value="MCP8899370.1"/>
    <property type="molecule type" value="Genomic_DNA"/>
</dbReference>
<feature type="region of interest" description="Disordered" evidence="1">
    <location>
        <begin position="57"/>
        <end position="95"/>
    </location>
</feature>
<evidence type="ECO:0000256" key="1">
    <source>
        <dbReference type="SAM" id="MobiDB-lite"/>
    </source>
</evidence>
<name>A0A9X2KWR9_9GAMM</name>
<sequence>MKKLKIAALAAAVGMAGLSAQAAKLTIEFQDGTSVSYTAADSLTVDGSGNIVVTGVSGDGSSSSTGNSSSVASSSSSSSSSSSVASSSSSSVDAGGDCSVPANVVIDSDVFTFGISHGASDVTAPYGKVIAVPFETGSNPNFYGSIDFNGKSWTSGTLREMWFSECPGGEPLNVPRVEVCSSRHTLARMQFTQTYRHNQYCALDLNSKYYVNFSYDTSTCGYPKLGCTGIVAQSVRGTK</sequence>
<reference evidence="3" key="2">
    <citation type="submission" date="2023-01" db="EMBL/GenBank/DDBJ databases">
        <title>Gilvimarinus xylanilyticus HB14 isolated from Caulerpa lentillifera aquaculture base in Hainan, China.</title>
        <authorList>
            <person name="Zhang Y.-J."/>
        </authorList>
    </citation>
    <scope>NUCLEOTIDE SEQUENCE</scope>
    <source>
        <strain evidence="3">HB14</strain>
    </source>
</reference>
<dbReference type="AlphaFoldDB" id="A0A9X2KWR9"/>
<evidence type="ECO:0000313" key="3">
    <source>
        <dbReference type="EMBL" id="MCP8899370.1"/>
    </source>
</evidence>
<organism evidence="3 4">
    <name type="scientific">Gilvimarinus xylanilyticus</name>
    <dbReference type="NCBI Taxonomy" id="2944139"/>
    <lineage>
        <taxon>Bacteria</taxon>
        <taxon>Pseudomonadati</taxon>
        <taxon>Pseudomonadota</taxon>
        <taxon>Gammaproteobacteria</taxon>
        <taxon>Cellvibrionales</taxon>
        <taxon>Cellvibrionaceae</taxon>
        <taxon>Gilvimarinus</taxon>
    </lineage>
</organism>
<keyword evidence="2" id="KW-0732">Signal</keyword>
<evidence type="ECO:0000313" key="4">
    <source>
        <dbReference type="Proteomes" id="UP001139319"/>
    </source>
</evidence>